<dbReference type="SUPFAM" id="SSF57959">
    <property type="entry name" value="Leucine zipper domain"/>
    <property type="match status" value="1"/>
</dbReference>
<feature type="region of interest" description="Disordered" evidence="1">
    <location>
        <begin position="1"/>
        <end position="48"/>
    </location>
</feature>
<evidence type="ECO:0000313" key="3">
    <source>
        <dbReference type="EMBL" id="OKO93940.1"/>
    </source>
</evidence>
<evidence type="ECO:0000259" key="2">
    <source>
        <dbReference type="PROSITE" id="PS50217"/>
    </source>
</evidence>
<dbReference type="STRING" id="1316194.A0A1Q5T171"/>
<sequence>MPTQTRSSRSSFENSPNQMLSDWDSSAETTAPSGALTPPTGFASTWTDFMPPTSSHSNILAPDMSQRSLSSDILSMDPTLLERIAFSLEQFPPEPNPTRIGFSMADFTSNNTHTNTLHTPSAVPMAISNGQSRFDISHEPISSLETSAYYPSLLPITDQLLDVRRPQQFTPSPDYVTAFGLPEPQYLRPVPQKKTPTEESARSVSPSSQDSDGDHLQEKRRRNKLAARRLRQKKINQMSDLEARLEEMTKERDDLRLKAAKWEGEVMVLRQLLKETVK</sequence>
<dbReference type="InterPro" id="IPR046347">
    <property type="entry name" value="bZIP_sf"/>
</dbReference>
<keyword evidence="4" id="KW-1185">Reference proteome</keyword>
<feature type="region of interest" description="Disordered" evidence="1">
    <location>
        <begin position="174"/>
        <end position="220"/>
    </location>
</feature>
<dbReference type="Gene3D" id="1.20.5.170">
    <property type="match status" value="1"/>
</dbReference>
<evidence type="ECO:0000256" key="1">
    <source>
        <dbReference type="SAM" id="MobiDB-lite"/>
    </source>
</evidence>
<proteinExistence type="predicted"/>
<dbReference type="EMBL" id="MNBE01000723">
    <property type="protein sequence ID" value="OKO93940.1"/>
    <property type="molecule type" value="Genomic_DNA"/>
</dbReference>
<protein>
    <recommendedName>
        <fullName evidence="2">BZIP domain-containing protein</fullName>
    </recommendedName>
</protein>
<comment type="caution">
    <text evidence="3">The sequence shown here is derived from an EMBL/GenBank/DDBJ whole genome shotgun (WGS) entry which is preliminary data.</text>
</comment>
<organism evidence="3 4">
    <name type="scientific">Penicillium subrubescens</name>
    <dbReference type="NCBI Taxonomy" id="1316194"/>
    <lineage>
        <taxon>Eukaryota</taxon>
        <taxon>Fungi</taxon>
        <taxon>Dikarya</taxon>
        <taxon>Ascomycota</taxon>
        <taxon>Pezizomycotina</taxon>
        <taxon>Eurotiomycetes</taxon>
        <taxon>Eurotiomycetidae</taxon>
        <taxon>Eurotiales</taxon>
        <taxon>Aspergillaceae</taxon>
        <taxon>Penicillium</taxon>
    </lineage>
</organism>
<name>A0A1Q5T171_9EURO</name>
<dbReference type="SMART" id="SM00338">
    <property type="entry name" value="BRLZ"/>
    <property type="match status" value="1"/>
</dbReference>
<evidence type="ECO:0000313" key="4">
    <source>
        <dbReference type="Proteomes" id="UP000186955"/>
    </source>
</evidence>
<dbReference type="PROSITE" id="PS50217">
    <property type="entry name" value="BZIP"/>
    <property type="match status" value="1"/>
</dbReference>
<dbReference type="AlphaFoldDB" id="A0A1Q5T171"/>
<dbReference type="OrthoDB" id="2257100at2759"/>
<reference evidence="3 4" key="1">
    <citation type="submission" date="2016-10" db="EMBL/GenBank/DDBJ databases">
        <title>Genome sequence of the ascomycete fungus Penicillium subrubescens.</title>
        <authorList>
            <person name="De Vries R.P."/>
            <person name="Peng M."/>
            <person name="Dilokpimol A."/>
            <person name="Hilden K."/>
            <person name="Makela M.R."/>
            <person name="Grigoriev I."/>
            <person name="Riley R."/>
            <person name="Granchi Z."/>
        </authorList>
    </citation>
    <scope>NUCLEOTIDE SEQUENCE [LARGE SCALE GENOMIC DNA]</scope>
    <source>
        <strain evidence="3 4">CBS 132785</strain>
    </source>
</reference>
<feature type="domain" description="BZIP" evidence="2">
    <location>
        <begin position="217"/>
        <end position="276"/>
    </location>
</feature>
<dbReference type="GO" id="GO:0003700">
    <property type="term" value="F:DNA-binding transcription factor activity"/>
    <property type="evidence" value="ECO:0007669"/>
    <property type="project" value="InterPro"/>
</dbReference>
<feature type="compositionally biased region" description="Polar residues" evidence="1">
    <location>
        <begin position="1"/>
        <end position="32"/>
    </location>
</feature>
<dbReference type="Proteomes" id="UP000186955">
    <property type="component" value="Unassembled WGS sequence"/>
</dbReference>
<gene>
    <name evidence="3" type="ORF">PENSUB_12219</name>
</gene>
<dbReference type="InterPro" id="IPR004827">
    <property type="entry name" value="bZIP"/>
</dbReference>
<dbReference type="CDD" id="cd12193">
    <property type="entry name" value="bZIP_GCN4"/>
    <property type="match status" value="1"/>
</dbReference>
<accession>A0A1Q5T171</accession>
<dbReference type="PROSITE" id="PS00036">
    <property type="entry name" value="BZIP_BASIC"/>
    <property type="match status" value="1"/>
</dbReference>